<dbReference type="SUPFAM" id="SSF53448">
    <property type="entry name" value="Nucleotide-diphospho-sugar transferases"/>
    <property type="match status" value="1"/>
</dbReference>
<evidence type="ECO:0000256" key="3">
    <source>
        <dbReference type="ARBA" id="ARBA00022679"/>
    </source>
</evidence>
<evidence type="ECO:0000256" key="2">
    <source>
        <dbReference type="ARBA" id="ARBA00022676"/>
    </source>
</evidence>
<dbReference type="PANTHER" id="PTHR43179:SF12">
    <property type="entry name" value="GALACTOFURANOSYLTRANSFERASE GLFT2"/>
    <property type="match status" value="1"/>
</dbReference>
<dbReference type="Proteomes" id="UP001157046">
    <property type="component" value="Unassembled WGS sequence"/>
</dbReference>
<proteinExistence type="inferred from homology"/>
<dbReference type="InterPro" id="IPR029044">
    <property type="entry name" value="Nucleotide-diphossugar_trans"/>
</dbReference>
<name>A0ABQ6IZY0_9GAMM</name>
<keyword evidence="2" id="KW-0328">Glycosyltransferase</keyword>
<dbReference type="PANTHER" id="PTHR43179">
    <property type="entry name" value="RHAMNOSYLTRANSFERASE WBBL"/>
    <property type="match status" value="1"/>
</dbReference>
<protein>
    <recommendedName>
        <fullName evidence="4">Glycosyltransferase 2-like domain-containing protein</fullName>
    </recommendedName>
</protein>
<reference evidence="6" key="1">
    <citation type="journal article" date="2019" name="Int. J. Syst. Evol. Microbiol.">
        <title>The Global Catalogue of Microorganisms (GCM) 10K type strain sequencing project: providing services to taxonomists for standard genome sequencing and annotation.</title>
        <authorList>
            <consortium name="The Broad Institute Genomics Platform"/>
            <consortium name="The Broad Institute Genome Sequencing Center for Infectious Disease"/>
            <person name="Wu L."/>
            <person name="Ma J."/>
        </authorList>
    </citation>
    <scope>NUCLEOTIDE SEQUENCE [LARGE SCALE GENOMIC DNA]</scope>
    <source>
        <strain evidence="6">NBRC 102030</strain>
    </source>
</reference>
<dbReference type="Pfam" id="PF00535">
    <property type="entry name" value="Glycos_transf_2"/>
    <property type="match status" value="1"/>
</dbReference>
<dbReference type="InterPro" id="IPR001173">
    <property type="entry name" value="Glyco_trans_2-like"/>
</dbReference>
<accession>A0ABQ6IZY0</accession>
<evidence type="ECO:0000313" key="6">
    <source>
        <dbReference type="Proteomes" id="UP001157046"/>
    </source>
</evidence>
<comment type="similarity">
    <text evidence="1">Belongs to the glycosyltransferase 2 family.</text>
</comment>
<feature type="domain" description="Glycosyltransferase 2-like" evidence="4">
    <location>
        <begin position="56"/>
        <end position="161"/>
    </location>
</feature>
<keyword evidence="6" id="KW-1185">Reference proteome</keyword>
<organism evidence="5 6">
    <name type="scientific">Shewanella glacialipiscicola</name>
    <dbReference type="NCBI Taxonomy" id="614069"/>
    <lineage>
        <taxon>Bacteria</taxon>
        <taxon>Pseudomonadati</taxon>
        <taxon>Pseudomonadota</taxon>
        <taxon>Gammaproteobacteria</taxon>
        <taxon>Alteromonadales</taxon>
        <taxon>Shewanellaceae</taxon>
        <taxon>Shewanella</taxon>
    </lineage>
</organism>
<dbReference type="EMBL" id="BSUY01000001">
    <property type="protein sequence ID" value="GMA81402.1"/>
    <property type="molecule type" value="Genomic_DNA"/>
</dbReference>
<comment type="caution">
    <text evidence="5">The sequence shown here is derived from an EMBL/GenBank/DDBJ whole genome shotgun (WGS) entry which is preliminary data.</text>
</comment>
<evidence type="ECO:0000313" key="5">
    <source>
        <dbReference type="EMBL" id="GMA81402.1"/>
    </source>
</evidence>
<gene>
    <name evidence="5" type="ORF">GCM10025855_09350</name>
</gene>
<evidence type="ECO:0000256" key="1">
    <source>
        <dbReference type="ARBA" id="ARBA00006739"/>
    </source>
</evidence>
<evidence type="ECO:0000259" key="4">
    <source>
        <dbReference type="Pfam" id="PF00535"/>
    </source>
</evidence>
<keyword evidence="3" id="KW-0808">Transferase</keyword>
<sequence length="281" mass="31688">MQKTCLTFFDKFKINGYNMKIADVIDSKNDVCGIVAAFNFDDNAMNNALLIARLVEHLIIIDDGSKDKSKLNQLNEMGLHNVEVILSPDNLGIANSLNVGAKLALDLGYEWCITFDQDSTPDKQMVKLLQKQQKALSELYGDKVAIVAPNIVDQNANTKNCKYLVENKKFTFVRKSPDVISNDDKILVVITSGTLTNLNILHDLGFFKTDLFIDYVDTEYCMRLIVNDYKIGVAKDALLTHNLGQKERKKFVVWSLCPPIILLSEDIISQEIQYICIEITL</sequence>
<dbReference type="Gene3D" id="3.90.550.10">
    <property type="entry name" value="Spore Coat Polysaccharide Biosynthesis Protein SpsA, Chain A"/>
    <property type="match status" value="1"/>
</dbReference>